<feature type="compositionally biased region" description="Polar residues" evidence="1">
    <location>
        <begin position="26"/>
        <end position="39"/>
    </location>
</feature>
<feature type="region of interest" description="Disordered" evidence="1">
    <location>
        <begin position="26"/>
        <end position="48"/>
    </location>
</feature>
<evidence type="ECO:0000256" key="1">
    <source>
        <dbReference type="SAM" id="MobiDB-lite"/>
    </source>
</evidence>
<proteinExistence type="predicted"/>
<feature type="chain" id="PRO_5002869359" description="DUF1995 domain-containing protein" evidence="2">
    <location>
        <begin position="23"/>
        <end position="296"/>
    </location>
</feature>
<keyword evidence="5" id="KW-1185">Reference proteome</keyword>
<dbReference type="Proteomes" id="UP000001449">
    <property type="component" value="Chromosome 17"/>
</dbReference>
<reference evidence="4 5" key="1">
    <citation type="journal article" date="2004" name="Science">
        <title>The genome of the diatom Thalassiosira pseudonana: ecology, evolution, and metabolism.</title>
        <authorList>
            <person name="Armbrust E.V."/>
            <person name="Berges J.A."/>
            <person name="Bowler C."/>
            <person name="Green B.R."/>
            <person name="Martinez D."/>
            <person name="Putnam N.H."/>
            <person name="Zhou S."/>
            <person name="Allen A.E."/>
            <person name="Apt K.E."/>
            <person name="Bechner M."/>
            <person name="Brzezinski M.A."/>
            <person name="Chaal B.K."/>
            <person name="Chiovitti A."/>
            <person name="Davis A.K."/>
            <person name="Demarest M.S."/>
            <person name="Detter J.C."/>
            <person name="Glavina T."/>
            <person name="Goodstein D."/>
            <person name="Hadi M.Z."/>
            <person name="Hellsten U."/>
            <person name="Hildebrand M."/>
            <person name="Jenkins B.D."/>
            <person name="Jurka J."/>
            <person name="Kapitonov V.V."/>
            <person name="Kroger N."/>
            <person name="Lau W.W."/>
            <person name="Lane T.W."/>
            <person name="Larimer F.W."/>
            <person name="Lippmeier J.C."/>
            <person name="Lucas S."/>
            <person name="Medina M."/>
            <person name="Montsant A."/>
            <person name="Obornik M."/>
            <person name="Parker M.S."/>
            <person name="Palenik B."/>
            <person name="Pazour G.J."/>
            <person name="Richardson P.M."/>
            <person name="Rynearson T.A."/>
            <person name="Saito M.A."/>
            <person name="Schwartz D.C."/>
            <person name="Thamatrakoln K."/>
            <person name="Valentin K."/>
            <person name="Vardi A."/>
            <person name="Wilkerson F.P."/>
            <person name="Rokhsar D.S."/>
        </authorList>
    </citation>
    <scope>NUCLEOTIDE SEQUENCE [LARGE SCALE GENOMIC DNA]</scope>
    <source>
        <strain evidence="4 5">CCMP1335</strain>
    </source>
</reference>
<dbReference type="Pfam" id="PF09353">
    <property type="entry name" value="DUF1995"/>
    <property type="match status" value="1"/>
</dbReference>
<gene>
    <name evidence="4" type="ORF">THAPSDRAFT_25302</name>
</gene>
<dbReference type="AlphaFoldDB" id="B8CEC6"/>
<dbReference type="PaxDb" id="35128-Thaps25302"/>
<sequence length="296" mass="31285">MISTTFLLSVLLLLSLAARSFSFTPSPNVSKSSRINFGVSSSPSTTSTTSLSLFNIGSSGSNAKIPSSTSERDNQAISSVKAALTNPRTKSKPLIECEFPALAALNKLGDGSLRSSLEAEDANVAFATPFVGPKVVLAVSSSASNSFLKKVQKKKGGAVVVSLKDGGVPGVKKDEICVILNPSSQRDYGVAKSLAEGGFKTVIVNGSFKDQKSVPDYATMAYFLKPLTYNSQIAGYLIRSYPSLWTVLDAQSKAVLGSFTDEEILVDRTNTPDLRGAVRLAQKSADERAIKARSGK</sequence>
<evidence type="ECO:0000313" key="5">
    <source>
        <dbReference type="Proteomes" id="UP000001449"/>
    </source>
</evidence>
<feature type="domain" description="DUF1995" evidence="3">
    <location>
        <begin position="66"/>
        <end position="252"/>
    </location>
</feature>
<dbReference type="InParanoid" id="B8CEC6"/>
<accession>B8CEC6</accession>
<protein>
    <recommendedName>
        <fullName evidence="3">DUF1995 domain-containing protein</fullName>
    </recommendedName>
</protein>
<dbReference type="HOGENOM" id="CLU_941615_0_0_1"/>
<dbReference type="EMBL" id="CM000651">
    <property type="protein sequence ID" value="EED88245.1"/>
    <property type="molecule type" value="Genomic_DNA"/>
</dbReference>
<dbReference type="KEGG" id="tps:THAPSDRAFT_25302"/>
<feature type="signal peptide" evidence="2">
    <location>
        <begin position="1"/>
        <end position="22"/>
    </location>
</feature>
<evidence type="ECO:0000313" key="4">
    <source>
        <dbReference type="EMBL" id="EED88245.1"/>
    </source>
</evidence>
<dbReference type="GeneID" id="7442151"/>
<evidence type="ECO:0000259" key="3">
    <source>
        <dbReference type="Pfam" id="PF09353"/>
    </source>
</evidence>
<dbReference type="eggNOG" id="ENOG502SEB9">
    <property type="taxonomic scope" value="Eukaryota"/>
</dbReference>
<name>B8CEC6_THAPS</name>
<keyword evidence="2" id="KW-0732">Signal</keyword>
<dbReference type="InterPro" id="IPR018962">
    <property type="entry name" value="DUF1995"/>
</dbReference>
<evidence type="ECO:0000256" key="2">
    <source>
        <dbReference type="SAM" id="SignalP"/>
    </source>
</evidence>
<organism evidence="4 5">
    <name type="scientific">Thalassiosira pseudonana</name>
    <name type="common">Marine diatom</name>
    <name type="synonym">Cyclotella nana</name>
    <dbReference type="NCBI Taxonomy" id="35128"/>
    <lineage>
        <taxon>Eukaryota</taxon>
        <taxon>Sar</taxon>
        <taxon>Stramenopiles</taxon>
        <taxon>Ochrophyta</taxon>
        <taxon>Bacillariophyta</taxon>
        <taxon>Coscinodiscophyceae</taxon>
        <taxon>Thalassiosirophycidae</taxon>
        <taxon>Thalassiosirales</taxon>
        <taxon>Thalassiosiraceae</taxon>
        <taxon>Thalassiosira</taxon>
    </lineage>
</organism>
<dbReference type="RefSeq" id="XP_002294411.1">
    <property type="nucleotide sequence ID" value="XM_002294375.1"/>
</dbReference>
<reference evidence="4 5" key="2">
    <citation type="journal article" date="2008" name="Nature">
        <title>The Phaeodactylum genome reveals the evolutionary history of diatom genomes.</title>
        <authorList>
            <person name="Bowler C."/>
            <person name="Allen A.E."/>
            <person name="Badger J.H."/>
            <person name="Grimwood J."/>
            <person name="Jabbari K."/>
            <person name="Kuo A."/>
            <person name="Maheswari U."/>
            <person name="Martens C."/>
            <person name="Maumus F."/>
            <person name="Otillar R.P."/>
            <person name="Rayko E."/>
            <person name="Salamov A."/>
            <person name="Vandepoele K."/>
            <person name="Beszteri B."/>
            <person name="Gruber A."/>
            <person name="Heijde M."/>
            <person name="Katinka M."/>
            <person name="Mock T."/>
            <person name="Valentin K."/>
            <person name="Verret F."/>
            <person name="Berges J.A."/>
            <person name="Brownlee C."/>
            <person name="Cadoret J.P."/>
            <person name="Chiovitti A."/>
            <person name="Choi C.J."/>
            <person name="Coesel S."/>
            <person name="De Martino A."/>
            <person name="Detter J.C."/>
            <person name="Durkin C."/>
            <person name="Falciatore A."/>
            <person name="Fournet J."/>
            <person name="Haruta M."/>
            <person name="Huysman M.J."/>
            <person name="Jenkins B.D."/>
            <person name="Jiroutova K."/>
            <person name="Jorgensen R.E."/>
            <person name="Joubert Y."/>
            <person name="Kaplan A."/>
            <person name="Kroger N."/>
            <person name="Kroth P.G."/>
            <person name="La Roche J."/>
            <person name="Lindquist E."/>
            <person name="Lommer M."/>
            <person name="Martin-Jezequel V."/>
            <person name="Lopez P.J."/>
            <person name="Lucas S."/>
            <person name="Mangogna M."/>
            <person name="McGinnis K."/>
            <person name="Medlin L.K."/>
            <person name="Montsant A."/>
            <person name="Oudot-Le Secq M.P."/>
            <person name="Napoli C."/>
            <person name="Obornik M."/>
            <person name="Parker M.S."/>
            <person name="Petit J.L."/>
            <person name="Porcel B.M."/>
            <person name="Poulsen N."/>
            <person name="Robison M."/>
            <person name="Rychlewski L."/>
            <person name="Rynearson T.A."/>
            <person name="Schmutz J."/>
            <person name="Shapiro H."/>
            <person name="Siaut M."/>
            <person name="Stanley M."/>
            <person name="Sussman M.R."/>
            <person name="Taylor A.R."/>
            <person name="Vardi A."/>
            <person name="von Dassow P."/>
            <person name="Vyverman W."/>
            <person name="Willis A."/>
            <person name="Wyrwicz L.S."/>
            <person name="Rokhsar D.S."/>
            <person name="Weissenbach J."/>
            <person name="Armbrust E.V."/>
            <person name="Green B.R."/>
            <person name="Van de Peer Y."/>
            <person name="Grigoriev I.V."/>
        </authorList>
    </citation>
    <scope>NUCLEOTIDE SEQUENCE [LARGE SCALE GENOMIC DNA]</scope>
    <source>
        <strain evidence="4 5">CCMP1335</strain>
    </source>
</reference>